<dbReference type="EMBL" id="CP015506">
    <property type="protein sequence ID" value="AND39553.1"/>
    <property type="molecule type" value="Genomic_DNA"/>
</dbReference>
<organism evidence="1 2">
    <name type="scientific">Cytobacillus oceanisediminis 2691</name>
    <dbReference type="NCBI Taxonomy" id="1196031"/>
    <lineage>
        <taxon>Bacteria</taxon>
        <taxon>Bacillati</taxon>
        <taxon>Bacillota</taxon>
        <taxon>Bacilli</taxon>
        <taxon>Bacillales</taxon>
        <taxon>Bacillaceae</taxon>
        <taxon>Cytobacillus</taxon>
    </lineage>
</organism>
<dbReference type="Proteomes" id="UP000077856">
    <property type="component" value="Chromosome"/>
</dbReference>
<dbReference type="eggNOG" id="ENOG502ZIU9">
    <property type="taxonomic scope" value="Bacteria"/>
</dbReference>
<protein>
    <submittedName>
        <fullName evidence="1">Uncharacterized protein</fullName>
    </submittedName>
</protein>
<reference evidence="1 2" key="1">
    <citation type="submission" date="2016-04" db="EMBL/GenBank/DDBJ databases">
        <title>Complete genome sequence of Bacillus oceanisediminis strain 2691.</title>
        <authorList>
            <person name="Jeong H."/>
            <person name="Kim H.J."/>
            <person name="Lee D.-W."/>
        </authorList>
    </citation>
    <scope>NUCLEOTIDE SEQUENCE [LARGE SCALE GENOMIC DNA]</scope>
    <source>
        <strain evidence="1 2">2691</strain>
    </source>
</reference>
<sequence length="117" mass="12990">MPANNRDLKTANGKIAPQFYDEITDEYVIAKGEDGAPYYRELGSIAMESWTEANPITTFPGKRYGFSIMNDGTADLSFTINGYIRTVKPGEGYQSLFEPFTSLTINATGAYRAEVLR</sequence>
<dbReference type="AlphaFoldDB" id="A0A160MAN7"/>
<dbReference type="STRING" id="1196031.A361_10550"/>
<gene>
    <name evidence="1" type="ORF">A361_10550</name>
</gene>
<proteinExistence type="predicted"/>
<accession>A0A160MAN7</accession>
<evidence type="ECO:0000313" key="1">
    <source>
        <dbReference type="EMBL" id="AND39553.1"/>
    </source>
</evidence>
<dbReference type="KEGG" id="bon:A361_10550"/>
<evidence type="ECO:0000313" key="2">
    <source>
        <dbReference type="Proteomes" id="UP000077856"/>
    </source>
</evidence>
<dbReference type="RefSeq" id="WP_019381872.1">
    <property type="nucleotide sequence ID" value="NZ_CP015506.1"/>
</dbReference>
<name>A0A160MAN7_9BACI</name>